<dbReference type="AlphaFoldDB" id="L2F781"/>
<evidence type="ECO:0000256" key="1">
    <source>
        <dbReference type="ARBA" id="ARBA00023172"/>
    </source>
</evidence>
<dbReference type="GO" id="GO:0015074">
    <property type="term" value="P:DNA integration"/>
    <property type="evidence" value="ECO:0007669"/>
    <property type="project" value="InterPro"/>
</dbReference>
<name>L2F781_9GAMM</name>
<dbReference type="RefSeq" id="WP_009501131.1">
    <property type="nucleotide sequence ID" value="NZ_ANIN01000001.1"/>
</dbReference>
<gene>
    <name evidence="3" type="ORF">MOMA_00060</name>
</gene>
<dbReference type="Pfam" id="PF00589">
    <property type="entry name" value="Phage_integrase"/>
    <property type="match status" value="1"/>
</dbReference>
<dbReference type="InterPro" id="IPR002104">
    <property type="entry name" value="Integrase_catalytic"/>
</dbReference>
<dbReference type="Proteomes" id="UP000023795">
    <property type="component" value="Unassembled WGS sequence"/>
</dbReference>
<evidence type="ECO:0000313" key="3">
    <source>
        <dbReference type="EMBL" id="ELA08760.1"/>
    </source>
</evidence>
<dbReference type="eggNOG" id="COG0582">
    <property type="taxonomic scope" value="Bacteria"/>
</dbReference>
<dbReference type="Gene3D" id="1.10.443.10">
    <property type="entry name" value="Intergrase catalytic core"/>
    <property type="match status" value="1"/>
</dbReference>
<dbReference type="OrthoDB" id="9057547at2"/>
<dbReference type="GO" id="GO:0006310">
    <property type="term" value="P:DNA recombination"/>
    <property type="evidence" value="ECO:0007669"/>
    <property type="project" value="UniProtKB-KW"/>
</dbReference>
<reference evidence="3 4" key="1">
    <citation type="journal article" date="2013" name="Genome Announc.">
        <title>Genome Sequence of Moraxella macacae 0408225, a Novel Bacterial Species Isolated from a Cynomolgus Macaque with Epistaxis.</title>
        <authorList>
            <person name="Ladner J.T."/>
            <person name="Whitehouse C.A."/>
            <person name="Koroleva G.I."/>
            <person name="Palacios G.F."/>
        </authorList>
    </citation>
    <scope>NUCLEOTIDE SEQUENCE [LARGE SCALE GENOMIC DNA]</scope>
    <source>
        <strain evidence="3 4">0408225</strain>
    </source>
</reference>
<protein>
    <submittedName>
        <fullName evidence="3">Chorismate mutase family protein</fullName>
    </submittedName>
</protein>
<keyword evidence="1" id="KW-0233">DNA recombination</keyword>
<comment type="caution">
    <text evidence="3">The sequence shown here is derived from an EMBL/GenBank/DDBJ whole genome shotgun (WGS) entry which is preliminary data.</text>
</comment>
<feature type="domain" description="Tyr recombinase" evidence="2">
    <location>
        <begin position="184"/>
        <end position="374"/>
    </location>
</feature>
<dbReference type="InterPro" id="IPR013762">
    <property type="entry name" value="Integrase-like_cat_sf"/>
</dbReference>
<dbReference type="PATRIC" id="fig|1230338.3.peg.7"/>
<evidence type="ECO:0000259" key="2">
    <source>
        <dbReference type="PROSITE" id="PS51898"/>
    </source>
</evidence>
<proteinExistence type="predicted"/>
<evidence type="ECO:0000313" key="4">
    <source>
        <dbReference type="Proteomes" id="UP000023795"/>
    </source>
</evidence>
<dbReference type="GO" id="GO:0003677">
    <property type="term" value="F:DNA binding"/>
    <property type="evidence" value="ECO:0007669"/>
    <property type="project" value="InterPro"/>
</dbReference>
<dbReference type="SUPFAM" id="SSF56349">
    <property type="entry name" value="DNA breaking-rejoining enzymes"/>
    <property type="match status" value="1"/>
</dbReference>
<dbReference type="InterPro" id="IPR011010">
    <property type="entry name" value="DNA_brk_join_enz"/>
</dbReference>
<accession>L2F781</accession>
<dbReference type="EMBL" id="ANIN01000001">
    <property type="protein sequence ID" value="ELA08760.1"/>
    <property type="molecule type" value="Genomic_DNA"/>
</dbReference>
<sequence>MGSIRTKKLKDGTIHYHAEIRINKKDFPPYREAKTFANKKVAQGWIATREAELRDDPKQFFGATGIDKNMTVGQAIDRYMNEIDDFGRTKINSLNLLKKFDIARIPLTKLSPLDISNHAAVRKQGIAHLALEPIKPSTIGHEMAYLFGVLDHANIMWGVDIDMNALKRALKQLKKTRNISRSGRRDRLVSSDELIRLTAYFYKRWQKNGNTPMHLIMWFAIVSARRQGEIARLALADDMGDCFVVRDVKNPKGSKGNHKKFKVYDDTRQIIEQLKSVHKQVLNMGYDETLLIPVNQKTICGEFTKACHILAIDDLHFHDLRHEACTRLAERGLTIPQIQEVSLHDSWTSLERYVSIHKRPYTLSFDEVMREVLRDQN</sequence>
<keyword evidence="4" id="KW-1185">Reference proteome</keyword>
<dbReference type="PROSITE" id="PS51898">
    <property type="entry name" value="TYR_RECOMBINASE"/>
    <property type="match status" value="1"/>
</dbReference>
<organism evidence="3 4">
    <name type="scientific">Moraxella macacae 0408225</name>
    <dbReference type="NCBI Taxonomy" id="1230338"/>
    <lineage>
        <taxon>Bacteria</taxon>
        <taxon>Pseudomonadati</taxon>
        <taxon>Pseudomonadota</taxon>
        <taxon>Gammaproteobacteria</taxon>
        <taxon>Moraxellales</taxon>
        <taxon>Moraxellaceae</taxon>
        <taxon>Moraxella</taxon>
    </lineage>
</organism>